<gene>
    <name evidence="2" type="ORF">F511_06446</name>
</gene>
<evidence type="ECO:0000256" key="1">
    <source>
        <dbReference type="SAM" id="MobiDB-lite"/>
    </source>
</evidence>
<feature type="region of interest" description="Disordered" evidence="1">
    <location>
        <begin position="133"/>
        <end position="165"/>
    </location>
</feature>
<keyword evidence="3" id="KW-1185">Reference proteome</keyword>
<reference evidence="2 3" key="1">
    <citation type="journal article" date="2015" name="Proc. Natl. Acad. Sci. U.S.A.">
        <title>The resurrection genome of Boea hygrometrica: A blueprint for survival of dehydration.</title>
        <authorList>
            <person name="Xiao L."/>
            <person name="Yang G."/>
            <person name="Zhang L."/>
            <person name="Yang X."/>
            <person name="Zhao S."/>
            <person name="Ji Z."/>
            <person name="Zhou Q."/>
            <person name="Hu M."/>
            <person name="Wang Y."/>
            <person name="Chen M."/>
            <person name="Xu Y."/>
            <person name="Jin H."/>
            <person name="Xiao X."/>
            <person name="Hu G."/>
            <person name="Bao F."/>
            <person name="Hu Y."/>
            <person name="Wan P."/>
            <person name="Li L."/>
            <person name="Deng X."/>
            <person name="Kuang T."/>
            <person name="Xiang C."/>
            <person name="Zhu J.K."/>
            <person name="Oliver M.J."/>
            <person name="He Y."/>
        </authorList>
    </citation>
    <scope>NUCLEOTIDE SEQUENCE [LARGE SCALE GENOMIC DNA]</scope>
    <source>
        <strain evidence="3">cv. XS01</strain>
    </source>
</reference>
<sequence>MSARGESSTPKHRLLHASGPHPISPPNDPKPGNVQYNSIITQYEPFIGCLVSYLAGVLASGSDQFHEETGTSRVFSQLPCWRLGVWLRPVSRGNRHFTVGDGRLCQSGPRSEGRLLHQPALEGLTRSARMYSPRKVGRSNSGEGRRRRRMVGTAAAAASRGGRRPRDFGARVRVVVDTASRGPTTIVAPESQFRTCPSDHGKSV</sequence>
<dbReference type="Proteomes" id="UP000250235">
    <property type="component" value="Unassembled WGS sequence"/>
</dbReference>
<name>A0A2Z7B235_9LAMI</name>
<dbReference type="EMBL" id="KV010211">
    <property type="protein sequence ID" value="KZV27971.1"/>
    <property type="molecule type" value="Genomic_DNA"/>
</dbReference>
<dbReference type="AlphaFoldDB" id="A0A2Z7B235"/>
<evidence type="ECO:0000313" key="3">
    <source>
        <dbReference type="Proteomes" id="UP000250235"/>
    </source>
</evidence>
<protein>
    <submittedName>
        <fullName evidence="2">Prolyl 4-hydroxylase subunit alpha-2</fullName>
    </submittedName>
</protein>
<proteinExistence type="predicted"/>
<feature type="compositionally biased region" description="Low complexity" evidence="1">
    <location>
        <begin position="151"/>
        <end position="160"/>
    </location>
</feature>
<accession>A0A2Z7B235</accession>
<organism evidence="2 3">
    <name type="scientific">Dorcoceras hygrometricum</name>
    <dbReference type="NCBI Taxonomy" id="472368"/>
    <lineage>
        <taxon>Eukaryota</taxon>
        <taxon>Viridiplantae</taxon>
        <taxon>Streptophyta</taxon>
        <taxon>Embryophyta</taxon>
        <taxon>Tracheophyta</taxon>
        <taxon>Spermatophyta</taxon>
        <taxon>Magnoliopsida</taxon>
        <taxon>eudicotyledons</taxon>
        <taxon>Gunneridae</taxon>
        <taxon>Pentapetalae</taxon>
        <taxon>asterids</taxon>
        <taxon>lamiids</taxon>
        <taxon>Lamiales</taxon>
        <taxon>Gesneriaceae</taxon>
        <taxon>Didymocarpoideae</taxon>
        <taxon>Trichosporeae</taxon>
        <taxon>Loxocarpinae</taxon>
        <taxon>Dorcoceras</taxon>
    </lineage>
</organism>
<evidence type="ECO:0000313" key="2">
    <source>
        <dbReference type="EMBL" id="KZV27971.1"/>
    </source>
</evidence>
<feature type="region of interest" description="Disordered" evidence="1">
    <location>
        <begin position="1"/>
        <end position="33"/>
    </location>
</feature>